<accession>A0A930VF14</accession>
<name>A0A930VF14_9ACTN</name>
<protein>
    <submittedName>
        <fullName evidence="2">STAS domain-containing protein</fullName>
    </submittedName>
</protein>
<dbReference type="PROSITE" id="PS50801">
    <property type="entry name" value="STAS"/>
    <property type="match status" value="1"/>
</dbReference>
<dbReference type="InterPro" id="IPR002645">
    <property type="entry name" value="STAS_dom"/>
</dbReference>
<sequence length="110" mass="11504">MPQLCLQVSRRQDAVHVAVIGRLERRTAAGFTALVLGLVGDADNGARLVVLDLRCCIHVDAAGAAALASVQQELALKGVRLRLRGMSPLTEDSLSAVSGISGASWRAEGE</sequence>
<dbReference type="RefSeq" id="WP_194707620.1">
    <property type="nucleotide sequence ID" value="NZ_JADKPN010000009.1"/>
</dbReference>
<gene>
    <name evidence="2" type="ORF">ISU07_14960</name>
</gene>
<dbReference type="EMBL" id="JADKPN010000009">
    <property type="protein sequence ID" value="MBF4764431.1"/>
    <property type="molecule type" value="Genomic_DNA"/>
</dbReference>
<evidence type="ECO:0000313" key="2">
    <source>
        <dbReference type="EMBL" id="MBF4764431.1"/>
    </source>
</evidence>
<dbReference type="Gene3D" id="3.30.750.24">
    <property type="entry name" value="STAS domain"/>
    <property type="match status" value="1"/>
</dbReference>
<reference evidence="2" key="1">
    <citation type="submission" date="2020-11" db="EMBL/GenBank/DDBJ databases">
        <title>Nocardioides sp. nov., isolated from Soil of Cynanchum wilfordii Hemsley rhizosphere.</title>
        <authorList>
            <person name="Lee J.-S."/>
            <person name="Suh M.K."/>
            <person name="Kim J.-S."/>
        </authorList>
    </citation>
    <scope>NUCLEOTIDE SEQUENCE</scope>
    <source>
        <strain evidence="2">KCTC 19275</strain>
    </source>
</reference>
<comment type="caution">
    <text evidence="2">The sequence shown here is derived from an EMBL/GenBank/DDBJ whole genome shotgun (WGS) entry which is preliminary data.</text>
</comment>
<evidence type="ECO:0000313" key="3">
    <source>
        <dbReference type="Proteomes" id="UP000640489"/>
    </source>
</evidence>
<organism evidence="2 3">
    <name type="scientific">Nocardioides islandensis</name>
    <dbReference type="NCBI Taxonomy" id="433663"/>
    <lineage>
        <taxon>Bacteria</taxon>
        <taxon>Bacillati</taxon>
        <taxon>Actinomycetota</taxon>
        <taxon>Actinomycetes</taxon>
        <taxon>Propionibacteriales</taxon>
        <taxon>Nocardioidaceae</taxon>
        <taxon>Nocardioides</taxon>
    </lineage>
</organism>
<dbReference type="InterPro" id="IPR058548">
    <property type="entry name" value="MlaB-like_STAS"/>
</dbReference>
<dbReference type="Proteomes" id="UP000640489">
    <property type="component" value="Unassembled WGS sequence"/>
</dbReference>
<dbReference type="InterPro" id="IPR036513">
    <property type="entry name" value="STAS_dom_sf"/>
</dbReference>
<dbReference type="AlphaFoldDB" id="A0A930VF14"/>
<feature type="domain" description="STAS" evidence="1">
    <location>
        <begin position="4"/>
        <end position="110"/>
    </location>
</feature>
<dbReference type="SUPFAM" id="SSF52091">
    <property type="entry name" value="SpoIIaa-like"/>
    <property type="match status" value="1"/>
</dbReference>
<proteinExistence type="predicted"/>
<evidence type="ECO:0000259" key="1">
    <source>
        <dbReference type="PROSITE" id="PS50801"/>
    </source>
</evidence>
<keyword evidence="3" id="KW-1185">Reference proteome</keyword>
<dbReference type="Pfam" id="PF13466">
    <property type="entry name" value="STAS_2"/>
    <property type="match status" value="1"/>
</dbReference>